<dbReference type="RefSeq" id="WP_073005385.1">
    <property type="nucleotide sequence ID" value="NZ_FQZO01000002.1"/>
</dbReference>
<dbReference type="Pfam" id="PF12791">
    <property type="entry name" value="RsgI_N"/>
    <property type="match status" value="1"/>
</dbReference>
<keyword evidence="5 7" id="KW-0472">Membrane</keyword>
<sequence length="291" mass="32331">MNKTGLVLKTHKNTATLVTATGEFVKVTISKNPPNIGDTYTGAVQKEKRILKPFAAAAAIAIFLLSSAGVYAYSAPAATVEVTINPSIELKLNYFNKIIKSIPLNEDGSTLLKSINIKNKNIDEALTLLVSQAKKDNFIDDAYVEEGKIISVKILSKNKNLNITNFEKYIDNNKLNTNIDNNGKKVKKQFPKEETPINNETNKKDKPSTPPENGKDKENKNSTTNNSSQNDKEKNTENKSKDNKTNNKEINKDNNNNKSNYKTNNNNNIKNDNSNKKNITGKGQVQNTKKK</sequence>
<evidence type="ECO:0000259" key="8">
    <source>
        <dbReference type="PROSITE" id="PS51849"/>
    </source>
</evidence>
<evidence type="ECO:0000256" key="1">
    <source>
        <dbReference type="ARBA" id="ARBA00004162"/>
    </source>
</evidence>
<dbReference type="InterPro" id="IPR055431">
    <property type="entry name" value="RsgI_M"/>
</dbReference>
<feature type="compositionally biased region" description="Polar residues" evidence="6">
    <location>
        <begin position="281"/>
        <end position="291"/>
    </location>
</feature>
<evidence type="ECO:0000313" key="10">
    <source>
        <dbReference type="Proteomes" id="UP000184080"/>
    </source>
</evidence>
<keyword evidence="10" id="KW-1185">Reference proteome</keyword>
<comment type="subcellular location">
    <subcellularLocation>
        <location evidence="1">Cell membrane</location>
        <topology evidence="1">Single-pass membrane protein</topology>
    </subcellularLocation>
</comment>
<dbReference type="OrthoDB" id="1910278at2"/>
<feature type="region of interest" description="Disordered" evidence="6">
    <location>
        <begin position="174"/>
        <end position="291"/>
    </location>
</feature>
<dbReference type="EMBL" id="FQZO01000002">
    <property type="protein sequence ID" value="SHI86683.1"/>
    <property type="molecule type" value="Genomic_DNA"/>
</dbReference>
<feature type="compositionally biased region" description="Basic and acidic residues" evidence="6">
    <location>
        <begin position="230"/>
        <end position="252"/>
    </location>
</feature>
<proteinExistence type="predicted"/>
<gene>
    <name evidence="9" type="ORF">SAMN05444401_1626</name>
</gene>
<evidence type="ECO:0000256" key="7">
    <source>
        <dbReference type="SAM" id="Phobius"/>
    </source>
</evidence>
<feature type="compositionally biased region" description="Low complexity" evidence="6">
    <location>
        <begin position="253"/>
        <end position="280"/>
    </location>
</feature>
<evidence type="ECO:0000256" key="6">
    <source>
        <dbReference type="SAM" id="MobiDB-lite"/>
    </source>
</evidence>
<protein>
    <submittedName>
        <fullName evidence="9">Anti-sigma factor N-terminus</fullName>
    </submittedName>
</protein>
<organism evidence="9 10">
    <name type="scientific">Clostridium amylolyticum</name>
    <dbReference type="NCBI Taxonomy" id="1121298"/>
    <lineage>
        <taxon>Bacteria</taxon>
        <taxon>Bacillati</taxon>
        <taxon>Bacillota</taxon>
        <taxon>Clostridia</taxon>
        <taxon>Eubacteriales</taxon>
        <taxon>Clostridiaceae</taxon>
        <taxon>Clostridium</taxon>
    </lineage>
</organism>
<accession>A0A1M6EMN0</accession>
<evidence type="ECO:0000256" key="3">
    <source>
        <dbReference type="ARBA" id="ARBA00022692"/>
    </source>
</evidence>
<keyword evidence="3 7" id="KW-0812">Transmembrane</keyword>
<keyword evidence="4 7" id="KW-1133">Transmembrane helix</keyword>
<feature type="compositionally biased region" description="Basic and acidic residues" evidence="6">
    <location>
        <begin position="190"/>
        <end position="220"/>
    </location>
</feature>
<feature type="domain" description="RsgI N-terminal anti-sigma" evidence="8">
    <location>
        <begin position="3"/>
        <end position="51"/>
    </location>
</feature>
<dbReference type="InterPro" id="IPR024449">
    <property type="entry name" value="Anti-sigma_RsgI_N"/>
</dbReference>
<evidence type="ECO:0000256" key="5">
    <source>
        <dbReference type="ARBA" id="ARBA00023136"/>
    </source>
</evidence>
<dbReference type="GO" id="GO:0005886">
    <property type="term" value="C:plasma membrane"/>
    <property type="evidence" value="ECO:0007669"/>
    <property type="project" value="UniProtKB-SubCell"/>
</dbReference>
<dbReference type="PROSITE" id="PS51849">
    <property type="entry name" value="RSGI_N"/>
    <property type="match status" value="1"/>
</dbReference>
<dbReference type="Proteomes" id="UP000184080">
    <property type="component" value="Unassembled WGS sequence"/>
</dbReference>
<keyword evidence="2" id="KW-1003">Cell membrane</keyword>
<evidence type="ECO:0000256" key="2">
    <source>
        <dbReference type="ARBA" id="ARBA00022475"/>
    </source>
</evidence>
<name>A0A1M6EMN0_9CLOT</name>
<dbReference type="STRING" id="1121298.SAMN05444401_1626"/>
<evidence type="ECO:0000313" key="9">
    <source>
        <dbReference type="EMBL" id="SHI86683.1"/>
    </source>
</evidence>
<reference evidence="9 10" key="1">
    <citation type="submission" date="2016-11" db="EMBL/GenBank/DDBJ databases">
        <authorList>
            <person name="Jaros S."/>
            <person name="Januszkiewicz K."/>
            <person name="Wedrychowicz H."/>
        </authorList>
    </citation>
    <scope>NUCLEOTIDE SEQUENCE [LARGE SCALE GENOMIC DNA]</scope>
    <source>
        <strain evidence="9 10">DSM 21864</strain>
    </source>
</reference>
<evidence type="ECO:0000256" key="4">
    <source>
        <dbReference type="ARBA" id="ARBA00022989"/>
    </source>
</evidence>
<dbReference type="Pfam" id="PF23750">
    <property type="entry name" value="RsgI_M"/>
    <property type="match status" value="1"/>
</dbReference>
<dbReference type="AlphaFoldDB" id="A0A1M6EMN0"/>
<feature type="transmembrane region" description="Helical" evidence="7">
    <location>
        <begin position="54"/>
        <end position="73"/>
    </location>
</feature>